<evidence type="ECO:0000313" key="8">
    <source>
        <dbReference type="Proteomes" id="UP000000707"/>
    </source>
</evidence>
<dbReference type="PANTHER" id="PTHR15590">
    <property type="entry name" value="CX9C MOTIF-CONTAINING PROTEIN 4"/>
    <property type="match status" value="1"/>
</dbReference>
<feature type="disulfide bond" evidence="6">
    <location>
        <begin position="11"/>
        <end position="42"/>
    </location>
</feature>
<keyword evidence="5 6" id="KW-1015">Disulfide bond</keyword>
<dbReference type="InterPro" id="IPR027179">
    <property type="entry name" value="CMC4"/>
</dbReference>
<dbReference type="STRING" id="590646.G3B9L0"/>
<dbReference type="InterPro" id="IPR009069">
    <property type="entry name" value="Cys_alpha_HP_mot_SF"/>
</dbReference>
<dbReference type="eggNOG" id="ENOG502S7M4">
    <property type="taxonomic scope" value="Eukaryota"/>
</dbReference>
<comment type="similarity">
    <text evidence="2">Belongs to the CMC4 family.</text>
</comment>
<feature type="non-terminal residue" evidence="7">
    <location>
        <position position="1"/>
    </location>
</feature>
<evidence type="ECO:0000256" key="1">
    <source>
        <dbReference type="ARBA" id="ARBA00004569"/>
    </source>
</evidence>
<dbReference type="Proteomes" id="UP000000707">
    <property type="component" value="Unassembled WGS sequence"/>
</dbReference>
<dbReference type="PANTHER" id="PTHR15590:SF0">
    <property type="entry name" value="CX9C MOTIF-CONTAINING PROTEIN 4"/>
    <property type="match status" value="1"/>
</dbReference>
<dbReference type="PROSITE" id="PS51808">
    <property type="entry name" value="CHCH"/>
    <property type="match status" value="1"/>
</dbReference>
<name>G3B9L0_CANTC</name>
<feature type="disulfide bond" evidence="6">
    <location>
        <begin position="21"/>
        <end position="32"/>
    </location>
</feature>
<dbReference type="Gene3D" id="1.10.287.1130">
    <property type="entry name" value="CytochromE C oxidase copper chaperone"/>
    <property type="match status" value="1"/>
</dbReference>
<feature type="disulfide bond" evidence="6">
    <location>
        <begin position="43"/>
        <end position="58"/>
    </location>
</feature>
<sequence length="86" mass="9911">FSTMSNPTDPCKPEACAIQDCLQRNGYNESRCTKLIDQLYLCCKKYYEQNGDVQTTCCPKLNLLELKLKQRELGSIDAQMLQSNRR</sequence>
<evidence type="ECO:0000256" key="6">
    <source>
        <dbReference type="PIRSR" id="PIRSR627179-50"/>
    </source>
</evidence>
<protein>
    <recommendedName>
        <fullName evidence="3">Cx9C motif-containing protein 4, mitochondrial</fullName>
    </recommendedName>
</protein>
<keyword evidence="4" id="KW-0496">Mitochondrion</keyword>
<keyword evidence="8" id="KW-1185">Reference proteome</keyword>
<dbReference type="HOGENOM" id="CLU_177210_0_1_1"/>
<dbReference type="AlphaFoldDB" id="G3B9L0"/>
<comment type="subcellular location">
    <subcellularLocation>
        <location evidence="1">Mitochondrion intermembrane space</location>
    </subcellularLocation>
</comment>
<evidence type="ECO:0000256" key="2">
    <source>
        <dbReference type="ARBA" id="ARBA00009858"/>
    </source>
</evidence>
<evidence type="ECO:0000256" key="4">
    <source>
        <dbReference type="ARBA" id="ARBA00023128"/>
    </source>
</evidence>
<dbReference type="Pfam" id="PF08991">
    <property type="entry name" value="CMC4"/>
    <property type="match status" value="1"/>
</dbReference>
<gene>
    <name evidence="7" type="ORF">CANTEDRAFT_109202</name>
</gene>
<proteinExistence type="inferred from homology"/>
<dbReference type="EMBL" id="GL996527">
    <property type="protein sequence ID" value="EGV61919.1"/>
    <property type="molecule type" value="Genomic_DNA"/>
</dbReference>
<evidence type="ECO:0000256" key="3">
    <source>
        <dbReference type="ARBA" id="ARBA00019406"/>
    </source>
</evidence>
<accession>G3B9L0</accession>
<dbReference type="SUPFAM" id="SSF47072">
    <property type="entry name" value="Cysteine alpha-hairpin motif"/>
    <property type="match status" value="1"/>
</dbReference>
<evidence type="ECO:0000256" key="5">
    <source>
        <dbReference type="ARBA" id="ARBA00023157"/>
    </source>
</evidence>
<evidence type="ECO:0000313" key="7">
    <source>
        <dbReference type="EMBL" id="EGV61919.1"/>
    </source>
</evidence>
<organism evidence="8">
    <name type="scientific">Candida tenuis (strain ATCC 10573 / BCRC 21748 / CBS 615 / JCM 9827 / NBRC 10315 / NRRL Y-1498 / VKM Y-70)</name>
    <name type="common">Yeast</name>
    <name type="synonym">Yamadazyma tenuis</name>
    <dbReference type="NCBI Taxonomy" id="590646"/>
    <lineage>
        <taxon>Eukaryota</taxon>
        <taxon>Fungi</taxon>
        <taxon>Dikarya</taxon>
        <taxon>Ascomycota</taxon>
        <taxon>Saccharomycotina</taxon>
        <taxon>Pichiomycetes</taxon>
        <taxon>Debaryomycetaceae</taxon>
        <taxon>Yamadazyma</taxon>
    </lineage>
</organism>
<reference evidence="7 8" key="1">
    <citation type="journal article" date="2011" name="Proc. Natl. Acad. Sci. U.S.A.">
        <title>Comparative genomics of xylose-fermenting fungi for enhanced biofuel production.</title>
        <authorList>
            <person name="Wohlbach D.J."/>
            <person name="Kuo A."/>
            <person name="Sato T.K."/>
            <person name="Potts K.M."/>
            <person name="Salamov A.A."/>
            <person name="LaButti K.M."/>
            <person name="Sun H."/>
            <person name="Clum A."/>
            <person name="Pangilinan J.L."/>
            <person name="Lindquist E.A."/>
            <person name="Lucas S."/>
            <person name="Lapidus A."/>
            <person name="Jin M."/>
            <person name="Gunawan C."/>
            <person name="Balan V."/>
            <person name="Dale B.E."/>
            <person name="Jeffries T.W."/>
            <person name="Zinkel R."/>
            <person name="Barry K.W."/>
            <person name="Grigoriev I.V."/>
            <person name="Gasch A.P."/>
        </authorList>
    </citation>
    <scope>NUCLEOTIDE SEQUENCE [LARGE SCALE GENOMIC DNA]</scope>
    <source>
        <strain evidence="8">ATCC 10573 / BCRC 21748 / CBS 615 / JCM 9827 / NBRC 10315 / NRRL Y-1498 / VKM Y-70</strain>
    </source>
</reference>
<dbReference type="GO" id="GO:0005758">
    <property type="term" value="C:mitochondrial intermembrane space"/>
    <property type="evidence" value="ECO:0007669"/>
    <property type="project" value="UniProtKB-SubCell"/>
</dbReference>